<dbReference type="PANTHER" id="PTHR24322:SF736">
    <property type="entry name" value="RETINOL DEHYDROGENASE 10"/>
    <property type="match status" value="1"/>
</dbReference>
<evidence type="ECO:0000256" key="2">
    <source>
        <dbReference type="ARBA" id="ARBA00023002"/>
    </source>
</evidence>
<gene>
    <name evidence="4" type="ORF">B9G98_03590</name>
</gene>
<keyword evidence="5" id="KW-1185">Reference proteome</keyword>
<reference evidence="4 5" key="1">
    <citation type="submission" date="2017-04" db="EMBL/GenBank/DDBJ databases">
        <title>Genome sequencing of [Candida] sorbophila.</title>
        <authorList>
            <person name="Ahn J.O."/>
        </authorList>
    </citation>
    <scope>NUCLEOTIDE SEQUENCE [LARGE SCALE GENOMIC DNA]</scope>
    <source>
        <strain evidence="4 5">DS02</strain>
    </source>
</reference>
<dbReference type="InterPro" id="IPR002347">
    <property type="entry name" value="SDR_fam"/>
</dbReference>
<dbReference type="STRING" id="45607.A0A2T0FLW6"/>
<dbReference type="RefSeq" id="XP_024665915.1">
    <property type="nucleotide sequence ID" value="XM_024810147.1"/>
</dbReference>
<evidence type="ECO:0000313" key="5">
    <source>
        <dbReference type="Proteomes" id="UP000238350"/>
    </source>
</evidence>
<dbReference type="GeneID" id="36517338"/>
<accession>A0A2T0FLW6</accession>
<proteinExistence type="inferred from homology"/>
<dbReference type="Pfam" id="PF00106">
    <property type="entry name" value="adh_short"/>
    <property type="match status" value="1"/>
</dbReference>
<dbReference type="InterPro" id="IPR036291">
    <property type="entry name" value="NAD(P)-bd_dom_sf"/>
</dbReference>
<evidence type="ECO:0000256" key="3">
    <source>
        <dbReference type="RuleBase" id="RU000363"/>
    </source>
</evidence>
<comment type="caution">
    <text evidence="4">The sequence shown here is derived from an EMBL/GenBank/DDBJ whole genome shotgun (WGS) entry which is preliminary data.</text>
</comment>
<dbReference type="OrthoDB" id="10253736at2759"/>
<dbReference type="GO" id="GO:0016616">
    <property type="term" value="F:oxidoreductase activity, acting on the CH-OH group of donors, NAD or NADP as acceptor"/>
    <property type="evidence" value="ECO:0007669"/>
    <property type="project" value="TreeGrafter"/>
</dbReference>
<sequence length="265" mass="28731">MWLKKTDVVCITGGASGLGAELAREFSSRGCAVAVIDIIRPALADLVPTVRYLSADVRDLDAMTACAGTIADELGTVTVLINNAAVRRPWTPILYEDVADMQCVLDVNLMGVLLTTKLFLTGMTLRERGTIVFVSSALSMQSPAGLATYGASKAGLVGIYESITGEFSANEHIKTLLVCPGQLDTEMFGDITTPSRLIAPVVNKTALAKRIVLRVEKGGEGFLYTPFYVHFLPVMRIVPYTISRRLRKLSGMDDVHPGQRTRDYT</sequence>
<evidence type="ECO:0000313" key="4">
    <source>
        <dbReference type="EMBL" id="PRT55970.1"/>
    </source>
</evidence>
<dbReference type="PRINTS" id="PR00081">
    <property type="entry name" value="GDHRDH"/>
</dbReference>
<dbReference type="Gene3D" id="3.40.50.720">
    <property type="entry name" value="NAD(P)-binding Rossmann-like Domain"/>
    <property type="match status" value="1"/>
</dbReference>
<keyword evidence="2" id="KW-0560">Oxidoreductase</keyword>
<dbReference type="PANTHER" id="PTHR24322">
    <property type="entry name" value="PKSB"/>
    <property type="match status" value="1"/>
</dbReference>
<dbReference type="AlphaFoldDB" id="A0A2T0FLW6"/>
<dbReference type="PRINTS" id="PR00080">
    <property type="entry name" value="SDRFAMILY"/>
</dbReference>
<dbReference type="Proteomes" id="UP000238350">
    <property type="component" value="Unassembled WGS sequence"/>
</dbReference>
<dbReference type="EMBL" id="NDIQ01000022">
    <property type="protein sequence ID" value="PRT55970.1"/>
    <property type="molecule type" value="Genomic_DNA"/>
</dbReference>
<name>A0A2T0FLW6_9ASCO</name>
<protein>
    <submittedName>
        <fullName evidence="4">Uncharacterized protein</fullName>
    </submittedName>
</protein>
<organism evidence="4 5">
    <name type="scientific">Wickerhamiella sorbophila</name>
    <dbReference type="NCBI Taxonomy" id="45607"/>
    <lineage>
        <taxon>Eukaryota</taxon>
        <taxon>Fungi</taxon>
        <taxon>Dikarya</taxon>
        <taxon>Ascomycota</taxon>
        <taxon>Saccharomycotina</taxon>
        <taxon>Dipodascomycetes</taxon>
        <taxon>Dipodascales</taxon>
        <taxon>Trichomonascaceae</taxon>
        <taxon>Wickerhamiella</taxon>
    </lineage>
</organism>
<dbReference type="SUPFAM" id="SSF51735">
    <property type="entry name" value="NAD(P)-binding Rossmann-fold domains"/>
    <property type="match status" value="1"/>
</dbReference>
<comment type="similarity">
    <text evidence="1 3">Belongs to the short-chain dehydrogenases/reductases (SDR) family.</text>
</comment>
<evidence type="ECO:0000256" key="1">
    <source>
        <dbReference type="ARBA" id="ARBA00006484"/>
    </source>
</evidence>